<dbReference type="EMBL" id="CM026429">
    <property type="protein sequence ID" value="KAG0564814.1"/>
    <property type="molecule type" value="Genomic_DNA"/>
</dbReference>
<dbReference type="Gene3D" id="2.130.10.10">
    <property type="entry name" value="YVTN repeat-like/Quinoprotein amine dehydrogenase"/>
    <property type="match status" value="2"/>
</dbReference>
<dbReference type="InterPro" id="IPR015943">
    <property type="entry name" value="WD40/YVTN_repeat-like_dom_sf"/>
</dbReference>
<evidence type="ECO:0000256" key="1">
    <source>
        <dbReference type="PROSITE-ProRule" id="PRU00221"/>
    </source>
</evidence>
<dbReference type="Pfam" id="PF00400">
    <property type="entry name" value="WD40"/>
    <property type="match status" value="3"/>
</dbReference>
<dbReference type="SMART" id="SM00320">
    <property type="entry name" value="WD40"/>
    <property type="match status" value="4"/>
</dbReference>
<feature type="repeat" description="WD" evidence="1">
    <location>
        <begin position="278"/>
        <end position="309"/>
    </location>
</feature>
<evidence type="ECO:0000313" key="3">
    <source>
        <dbReference type="EMBL" id="KAG0564814.1"/>
    </source>
</evidence>
<dbReference type="InterPro" id="IPR001680">
    <property type="entry name" value="WD40_rpt"/>
</dbReference>
<reference evidence="3" key="1">
    <citation type="submission" date="2020-06" db="EMBL/GenBank/DDBJ databases">
        <title>WGS assembly of Ceratodon purpureus strain R40.</title>
        <authorList>
            <person name="Carey S.B."/>
            <person name="Jenkins J."/>
            <person name="Shu S."/>
            <person name="Lovell J.T."/>
            <person name="Sreedasyam A."/>
            <person name="Maumus F."/>
            <person name="Tiley G.P."/>
            <person name="Fernandez-Pozo N."/>
            <person name="Barry K."/>
            <person name="Chen C."/>
            <person name="Wang M."/>
            <person name="Lipzen A."/>
            <person name="Daum C."/>
            <person name="Saski C.A."/>
            <person name="Payton A.C."/>
            <person name="Mcbreen J.C."/>
            <person name="Conrad R.E."/>
            <person name="Kollar L.M."/>
            <person name="Olsson S."/>
            <person name="Huttunen S."/>
            <person name="Landis J.B."/>
            <person name="Wickett N.J."/>
            <person name="Johnson M.G."/>
            <person name="Rensing S.A."/>
            <person name="Grimwood J."/>
            <person name="Schmutz J."/>
            <person name="Mcdaniel S.F."/>
        </authorList>
    </citation>
    <scope>NUCLEOTIDE SEQUENCE</scope>
    <source>
        <strain evidence="3">R40</strain>
    </source>
</reference>
<sequence length="599" mass="66468">MEAKKFAEDAVREFLLFRGFTDTLQSFESELHAQCGSGFYLLARVDRILMLMRDYVQRFEAERLVDLLAFLKSRVTKSGDVQLQQTATALERSLKRYYIVYAMQNGRKDKVLEFFGKYGKSLLRSGDPDWNAWFALYKSGSEEAILKEEERQMDEYLKAKNEELANLIKNSTAVPEYWVESPPPTPPRSNSSRSSGFSSQESVTVNEADYDADTDEDSSSDFSISLPRSAPVREASQKIARTRVTYTCSFKPERNEISNSWENAREVFPVAVQHQELFTRHLSPITRCRYSTTGANIASASQDGTVSIWAPNVSSSVAVSHNATICGGAEVLSLEWTEQLLFLGTAERRIKGWNVETKRVVCDLTTEAMFPRVLDLKCSPTDPVFCCAAATEIIPSGEGVHGLGYGSLTIWNMHTLQATTALELGQEPPVMTSACFNDNGKILAAGATDGKIRIFDLREKNSVAGWPAYNGCAVSCVRFGQDQNSVFSLGANGKIIEWSMRKKSQIQHRGKYAKSYSALASGILPRNEFAISPSGRHVLLTSNTTTAPLYHWDSSMTQRSLAHEAAITSVDWHPASPMTFLTGSADHSVRITAAVDSME</sequence>
<keyword evidence="1" id="KW-0853">WD repeat</keyword>
<keyword evidence="4" id="KW-1185">Reference proteome</keyword>
<dbReference type="PANTHER" id="PTHR47198:SF1">
    <property type="entry name" value="WD REPEAT-CONTAINING PROTEIN 91-LIKE ISOFORM X1"/>
    <property type="match status" value="1"/>
</dbReference>
<dbReference type="PROSITE" id="PS50294">
    <property type="entry name" value="WD_REPEATS_REGION"/>
    <property type="match status" value="1"/>
</dbReference>
<accession>A0A8T0H3A1</accession>
<dbReference type="InterPro" id="IPR036322">
    <property type="entry name" value="WD40_repeat_dom_sf"/>
</dbReference>
<name>A0A8T0H3A1_CERPU</name>
<organism evidence="3 4">
    <name type="scientific">Ceratodon purpureus</name>
    <name type="common">Fire moss</name>
    <name type="synonym">Dicranum purpureum</name>
    <dbReference type="NCBI Taxonomy" id="3225"/>
    <lineage>
        <taxon>Eukaryota</taxon>
        <taxon>Viridiplantae</taxon>
        <taxon>Streptophyta</taxon>
        <taxon>Embryophyta</taxon>
        <taxon>Bryophyta</taxon>
        <taxon>Bryophytina</taxon>
        <taxon>Bryopsida</taxon>
        <taxon>Dicranidae</taxon>
        <taxon>Pseudoditrichales</taxon>
        <taxon>Ditrichaceae</taxon>
        <taxon>Ceratodon</taxon>
    </lineage>
</organism>
<dbReference type="Proteomes" id="UP000822688">
    <property type="component" value="Chromosome 8"/>
</dbReference>
<feature type="compositionally biased region" description="Low complexity" evidence="2">
    <location>
        <begin position="188"/>
        <end position="202"/>
    </location>
</feature>
<dbReference type="AlphaFoldDB" id="A0A8T0H3A1"/>
<protein>
    <recommendedName>
        <fullName evidence="5">WD repeat-containing protein 91</fullName>
    </recommendedName>
</protein>
<feature type="region of interest" description="Disordered" evidence="2">
    <location>
        <begin position="177"/>
        <end position="204"/>
    </location>
</feature>
<evidence type="ECO:0000313" key="4">
    <source>
        <dbReference type="Proteomes" id="UP000822688"/>
    </source>
</evidence>
<dbReference type="PROSITE" id="PS50082">
    <property type="entry name" value="WD_REPEATS_2"/>
    <property type="match status" value="2"/>
</dbReference>
<evidence type="ECO:0000256" key="2">
    <source>
        <dbReference type="SAM" id="MobiDB-lite"/>
    </source>
</evidence>
<dbReference type="PANTHER" id="PTHR47198">
    <property type="entry name" value="OS05G0299300 PROTEIN"/>
    <property type="match status" value="1"/>
</dbReference>
<evidence type="ECO:0008006" key="5">
    <source>
        <dbReference type="Google" id="ProtNLM"/>
    </source>
</evidence>
<dbReference type="SUPFAM" id="SSF50978">
    <property type="entry name" value="WD40 repeat-like"/>
    <property type="match status" value="1"/>
</dbReference>
<gene>
    <name evidence="3" type="ORF">KC19_8G142100</name>
</gene>
<proteinExistence type="predicted"/>
<feature type="repeat" description="WD" evidence="1">
    <location>
        <begin position="424"/>
        <end position="465"/>
    </location>
</feature>
<comment type="caution">
    <text evidence="3">The sequence shown here is derived from an EMBL/GenBank/DDBJ whole genome shotgun (WGS) entry which is preliminary data.</text>
</comment>